<evidence type="ECO:0000313" key="4">
    <source>
        <dbReference type="Proteomes" id="UP000019438"/>
    </source>
</evidence>
<feature type="domain" description="UspA" evidence="2">
    <location>
        <begin position="225"/>
        <end position="285"/>
    </location>
</feature>
<dbReference type="Gene3D" id="3.40.50.12370">
    <property type="match status" value="1"/>
</dbReference>
<proteinExistence type="inferred from homology"/>
<evidence type="ECO:0000313" key="3">
    <source>
        <dbReference type="EMBL" id="AHJ64092.1"/>
    </source>
</evidence>
<gene>
    <name evidence="3" type="ORF">GbCGDNIH3_2191</name>
</gene>
<dbReference type="Proteomes" id="UP000019438">
    <property type="component" value="Chromosome"/>
</dbReference>
<dbReference type="InterPro" id="IPR006016">
    <property type="entry name" value="UspA"/>
</dbReference>
<organism evidence="3 4">
    <name type="scientific">Granulibacter bethesdensis</name>
    <dbReference type="NCBI Taxonomy" id="364410"/>
    <lineage>
        <taxon>Bacteria</taxon>
        <taxon>Pseudomonadati</taxon>
        <taxon>Pseudomonadota</taxon>
        <taxon>Alphaproteobacteria</taxon>
        <taxon>Acetobacterales</taxon>
        <taxon>Acetobacteraceae</taxon>
        <taxon>Granulibacter</taxon>
    </lineage>
</organism>
<dbReference type="SUPFAM" id="SSF52402">
    <property type="entry name" value="Adenine nucleotide alpha hydrolases-like"/>
    <property type="match status" value="2"/>
</dbReference>
<dbReference type="EMBL" id="CP003181">
    <property type="protein sequence ID" value="AHJ64092.1"/>
    <property type="molecule type" value="Genomic_DNA"/>
</dbReference>
<dbReference type="KEGG" id="gbh:GbCGDNIH2_2191"/>
<evidence type="ECO:0000259" key="2">
    <source>
        <dbReference type="Pfam" id="PF00582"/>
    </source>
</evidence>
<dbReference type="CDD" id="cd00293">
    <property type="entry name" value="USP-like"/>
    <property type="match status" value="1"/>
</dbReference>
<dbReference type="InterPro" id="IPR006015">
    <property type="entry name" value="Universal_stress_UspA"/>
</dbReference>
<dbReference type="AlphaFoldDB" id="A0AAN0RFM7"/>
<dbReference type="PANTHER" id="PTHR46268:SF15">
    <property type="entry name" value="UNIVERSAL STRESS PROTEIN HP_0031"/>
    <property type="match status" value="1"/>
</dbReference>
<sequence>MVSSEKEAAMAIRKLLLPLRCPSRGRSALAVAIQAAARWEAQILAVHIRTDSSDIAPLAAEGLSGAMVQDMIEAVETEARERGVAIQAMIDAVTRDRHPPVSIRLEERTGQEEDIVAWQARVADLTVIARPSGDDDLSSTEALHAVLFDGGRPLLMAPDQPGDTLGNRVCIAWNGTVESASAVRAALSWAQKAEAVCILTAHSYYRQGPAAEELVEYLGCHGIRADIAHFNPVDGSVGAGLLQAAEDFSCDLLAMGAYSHSRLRQMILGGVTRHVMEHARIPVLMKR</sequence>
<evidence type="ECO:0000256" key="1">
    <source>
        <dbReference type="ARBA" id="ARBA00008791"/>
    </source>
</evidence>
<comment type="similarity">
    <text evidence="1">Belongs to the universal stress protein A family.</text>
</comment>
<name>A0AAN0RFM7_9PROT</name>
<reference evidence="4" key="1">
    <citation type="submission" date="2012-06" db="EMBL/GenBank/DDBJ databases">
        <title>Genome analysis of multiple Granulibacter bethesdensis isolates demonstrates substantial genome diversity.</title>
        <authorList>
            <person name="Greenberg D.E."/>
            <person name="Porcella S.F."/>
            <person name="Zarember K."/>
            <person name="Zelazny A.M."/>
            <person name="Bruno D."/>
            <person name="Martens C."/>
            <person name="Barbian K.D."/>
            <person name="Jaske E."/>
            <person name="Holland S.M."/>
        </authorList>
    </citation>
    <scope>NUCLEOTIDE SEQUENCE [LARGE SCALE GENOMIC DNA]</scope>
    <source>
        <strain evidence="4">CGDNIH3</strain>
    </source>
</reference>
<dbReference type="PANTHER" id="PTHR46268">
    <property type="entry name" value="STRESS RESPONSE PROTEIN NHAX"/>
    <property type="match status" value="1"/>
</dbReference>
<dbReference type="Pfam" id="PF00582">
    <property type="entry name" value="Usp"/>
    <property type="match status" value="1"/>
</dbReference>
<protein>
    <submittedName>
        <fullName evidence="3">Universal stress protein family</fullName>
    </submittedName>
</protein>
<dbReference type="PRINTS" id="PR01438">
    <property type="entry name" value="UNVRSLSTRESS"/>
</dbReference>
<accession>A0AAN0RFM7</accession>
<dbReference type="KEGG" id="gbc:GbCGDNIH3_2191"/>